<dbReference type="GO" id="GO:0004414">
    <property type="term" value="F:homoserine O-acetyltransferase activity"/>
    <property type="evidence" value="ECO:0007669"/>
    <property type="project" value="UniProtKB-UniRule"/>
</dbReference>
<dbReference type="GO" id="GO:0005737">
    <property type="term" value="C:cytoplasm"/>
    <property type="evidence" value="ECO:0007669"/>
    <property type="project" value="UniProtKB-SubCell"/>
</dbReference>
<comment type="catalytic activity">
    <reaction evidence="2">
        <text>L-homoserine + acetyl-CoA = O-acetyl-L-homoserine + CoA</text>
        <dbReference type="Rhea" id="RHEA:13701"/>
        <dbReference type="ChEBI" id="CHEBI:57287"/>
        <dbReference type="ChEBI" id="CHEBI:57288"/>
        <dbReference type="ChEBI" id="CHEBI:57476"/>
        <dbReference type="ChEBI" id="CHEBI:57716"/>
        <dbReference type="EC" id="2.3.1.31"/>
    </reaction>
</comment>
<comment type="subunit">
    <text evidence="2">Homodimer.</text>
</comment>
<dbReference type="GO" id="GO:0009092">
    <property type="term" value="P:homoserine metabolic process"/>
    <property type="evidence" value="ECO:0007669"/>
    <property type="project" value="TreeGrafter"/>
</dbReference>
<dbReference type="UniPathway" id="UPA00051">
    <property type="reaction ID" value="UER00074"/>
</dbReference>
<dbReference type="Gene3D" id="3.40.50.1820">
    <property type="entry name" value="alpha/beta hydrolase"/>
    <property type="match status" value="1"/>
</dbReference>
<evidence type="ECO:0000313" key="6">
    <source>
        <dbReference type="Proteomes" id="UP000268084"/>
    </source>
</evidence>
<sequence length="472" mass="48116">MSVVHRAGGASGNAGGASGNAGDASGNAGDASGNAGDASGNAADASGRAGEARPALPAARVTISGDPAGLGAAGLLDGAQARSGVNVPASAIWHGGSPSAWRQFADVGDLDLENGGVLPGVRVAFESWGKLNAARDNAILVLHALTGDAHVVGPTAAGQPTPGWWDGLIGQGAVLDTDKYFVIAPNVLGGCQGTTGPSSVAADGQPYGSRFPAVTMRDLVSAEAALADVLGIKTFHAIIGGSMGGMRVLEWAVSFPDRVKAAVAIAACGYASADQIGWTTPQLAAIRSDQNFAGGDYYDQAWPLAGMAIAREIAHMTYRSGCELNTRFGRDAQEGEDPATGGRFAVQSYISYHGAKLGRRFDPNSYLVLTEAMNSHDVGRGRGGLRAALGRITADLTVAVVDSDRLFPPELGAEIALAPRAKPLVTMRSEYGHDGFLIEADQVSKVVADAIEAPQITLVRPFSGAASTTAWA</sequence>
<comment type="similarity">
    <text evidence="2">Belongs to the AB hydrolase superfamily. MetX family.</text>
</comment>
<reference evidence="5 6" key="1">
    <citation type="submission" date="2018-11" db="EMBL/GenBank/DDBJ databases">
        <authorList>
            <person name="Da X."/>
        </authorList>
    </citation>
    <scope>NUCLEOTIDE SEQUENCE [LARGE SCALE GENOMIC DNA]</scope>
    <source>
        <strain evidence="5 6">S14-144</strain>
    </source>
</reference>
<keyword evidence="2" id="KW-0963">Cytoplasm</keyword>
<dbReference type="Proteomes" id="UP000268084">
    <property type="component" value="Chromosome"/>
</dbReference>
<reference evidence="5 6" key="2">
    <citation type="submission" date="2018-12" db="EMBL/GenBank/DDBJ databases">
        <title>Nakamurella antarcticus sp. nov., isolated from Antarctica South Shetland Islands soil.</title>
        <authorList>
            <person name="Peng F."/>
        </authorList>
    </citation>
    <scope>NUCLEOTIDE SEQUENCE [LARGE SCALE GENOMIC DNA]</scope>
    <source>
        <strain evidence="5 6">S14-144</strain>
    </source>
</reference>
<keyword evidence="6" id="KW-1185">Reference proteome</keyword>
<comment type="caution">
    <text evidence="2">Lacks conserved residue(s) required for the propagation of feature annotation.</text>
</comment>
<keyword evidence="2 5" id="KW-0012">Acyltransferase</keyword>
<dbReference type="NCBIfam" id="TIGR01392">
    <property type="entry name" value="homoserO_Ac_trn"/>
    <property type="match status" value="1"/>
</dbReference>
<dbReference type="HAMAP" id="MF_00296">
    <property type="entry name" value="MetX_acyltransf"/>
    <property type="match status" value="1"/>
</dbReference>
<dbReference type="NCBIfam" id="NF001209">
    <property type="entry name" value="PRK00175.1"/>
    <property type="match status" value="1"/>
</dbReference>
<dbReference type="EMBL" id="CP034170">
    <property type="protein sequence ID" value="AZI57367.1"/>
    <property type="molecule type" value="Genomic_DNA"/>
</dbReference>
<dbReference type="InterPro" id="IPR000073">
    <property type="entry name" value="AB_hydrolase_1"/>
</dbReference>
<dbReference type="EC" id="2.3.1.31" evidence="2"/>
<dbReference type="GO" id="GO:0009086">
    <property type="term" value="P:methionine biosynthetic process"/>
    <property type="evidence" value="ECO:0007669"/>
    <property type="project" value="UniProtKB-UniRule"/>
</dbReference>
<comment type="function">
    <text evidence="2">Transfers an acetyl group from acetyl-CoA to L-homoserine, forming acetyl-L-homoserine.</text>
</comment>
<protein>
    <recommendedName>
        <fullName evidence="2">Homoserine O-acetyltransferase</fullName>
        <shortName evidence="2">HAT</shortName>
        <ecNumber evidence="2">2.3.1.31</ecNumber>
    </recommendedName>
    <alternativeName>
        <fullName evidence="2">Homoserine transacetylase</fullName>
        <shortName evidence="2">HTA</shortName>
    </alternativeName>
</protein>
<proteinExistence type="inferred from homology"/>
<feature type="active site" evidence="2">
    <location>
        <position position="404"/>
    </location>
</feature>
<keyword evidence="1 2" id="KW-0808">Transferase</keyword>
<feature type="binding site" evidence="2">
    <location>
        <position position="311"/>
    </location>
    <ligand>
        <name>substrate</name>
    </ligand>
</feature>
<comment type="pathway">
    <text evidence="2">Amino-acid biosynthesis; L-methionine biosynthesis via de novo pathway; O-acetyl-L-homoserine from L-homoserine: step 1/1.</text>
</comment>
<feature type="region of interest" description="Disordered" evidence="3">
    <location>
        <begin position="1"/>
        <end position="53"/>
    </location>
</feature>
<dbReference type="AlphaFoldDB" id="A0A3G8ZKQ6"/>
<dbReference type="InterPro" id="IPR008220">
    <property type="entry name" value="HAT_MetX-like"/>
</dbReference>
<evidence type="ECO:0000256" key="3">
    <source>
        <dbReference type="SAM" id="MobiDB-lite"/>
    </source>
</evidence>
<evidence type="ECO:0000259" key="4">
    <source>
        <dbReference type="Pfam" id="PF00561"/>
    </source>
</evidence>
<feature type="binding site" evidence="2">
    <location>
        <position position="434"/>
    </location>
    <ligand>
        <name>substrate</name>
    </ligand>
</feature>
<feature type="active site" description="Nucleophile" evidence="2">
    <location>
        <position position="242"/>
    </location>
</feature>
<dbReference type="PANTHER" id="PTHR32268:SF11">
    <property type="entry name" value="HOMOSERINE O-ACETYLTRANSFERASE"/>
    <property type="match status" value="1"/>
</dbReference>
<dbReference type="SUPFAM" id="SSF53474">
    <property type="entry name" value="alpha/beta-Hydrolases"/>
    <property type="match status" value="1"/>
</dbReference>
<dbReference type="PANTHER" id="PTHR32268">
    <property type="entry name" value="HOMOSERINE O-ACETYLTRANSFERASE"/>
    <property type="match status" value="1"/>
</dbReference>
<keyword evidence="2" id="KW-0028">Amino-acid biosynthesis</keyword>
<dbReference type="OrthoDB" id="9800754at2"/>
<feature type="active site" evidence="2">
    <location>
        <position position="433"/>
    </location>
</feature>
<dbReference type="InterPro" id="IPR029058">
    <property type="entry name" value="AB_hydrolase_fold"/>
</dbReference>
<organism evidence="5 6">
    <name type="scientific">Nakamurella antarctica</name>
    <dbReference type="NCBI Taxonomy" id="1902245"/>
    <lineage>
        <taxon>Bacteria</taxon>
        <taxon>Bacillati</taxon>
        <taxon>Actinomycetota</taxon>
        <taxon>Actinomycetes</taxon>
        <taxon>Nakamurellales</taxon>
        <taxon>Nakamurellaceae</taxon>
        <taxon>Nakamurella</taxon>
    </lineage>
</organism>
<evidence type="ECO:0000256" key="2">
    <source>
        <dbReference type="HAMAP-Rule" id="MF_00296"/>
    </source>
</evidence>
<keyword evidence="2" id="KW-0486">Methionine biosynthesis</keyword>
<name>A0A3G8ZKQ6_9ACTN</name>
<gene>
    <name evidence="2" type="primary">metXA</name>
    <name evidence="5" type="ORF">EH165_03515</name>
</gene>
<feature type="compositionally biased region" description="Low complexity" evidence="3">
    <location>
        <begin position="20"/>
        <end position="49"/>
    </location>
</feature>
<dbReference type="KEGG" id="nak:EH165_03515"/>
<feature type="domain" description="AB hydrolase-1" evidence="4">
    <location>
        <begin position="138"/>
        <end position="435"/>
    </location>
</feature>
<comment type="subcellular location">
    <subcellularLocation>
        <location evidence="2">Cytoplasm</location>
    </subcellularLocation>
</comment>
<accession>A0A3G8ZKQ6</accession>
<evidence type="ECO:0000256" key="1">
    <source>
        <dbReference type="ARBA" id="ARBA00022679"/>
    </source>
</evidence>
<evidence type="ECO:0000313" key="5">
    <source>
        <dbReference type="EMBL" id="AZI57367.1"/>
    </source>
</evidence>
<feature type="compositionally biased region" description="Gly residues" evidence="3">
    <location>
        <begin position="9"/>
        <end position="19"/>
    </location>
</feature>
<dbReference type="Pfam" id="PF00561">
    <property type="entry name" value="Abhydrolase_1"/>
    <property type="match status" value="1"/>
</dbReference>